<protein>
    <submittedName>
        <fullName evidence="1">Uncharacterized protein</fullName>
    </submittedName>
</protein>
<dbReference type="EMBL" id="JACHBU010000017">
    <property type="protein sequence ID" value="MBB6511088.1"/>
    <property type="molecule type" value="Genomic_DNA"/>
</dbReference>
<keyword evidence="2" id="KW-1185">Reference proteome</keyword>
<proteinExistence type="predicted"/>
<dbReference type="AlphaFoldDB" id="A0A7X0JP01"/>
<gene>
    <name evidence="1" type="ORF">F4695_004486</name>
</gene>
<name>A0A7X0JP01_9HYPH</name>
<accession>A0A7X0JP01</accession>
<evidence type="ECO:0000313" key="1">
    <source>
        <dbReference type="EMBL" id="MBB6511088.1"/>
    </source>
</evidence>
<reference evidence="1 2" key="1">
    <citation type="submission" date="2020-08" db="EMBL/GenBank/DDBJ databases">
        <title>The Agave Microbiome: Exploring the role of microbial communities in plant adaptations to desert environments.</title>
        <authorList>
            <person name="Partida-Martinez L.P."/>
        </authorList>
    </citation>
    <scope>NUCLEOTIDE SEQUENCE [LARGE SCALE GENOMIC DNA]</scope>
    <source>
        <strain evidence="1 2">AS3.12</strain>
    </source>
</reference>
<evidence type="ECO:0000313" key="2">
    <source>
        <dbReference type="Proteomes" id="UP000585437"/>
    </source>
</evidence>
<dbReference type="Proteomes" id="UP000585437">
    <property type="component" value="Unassembled WGS sequence"/>
</dbReference>
<sequence>MTDLLRNRAEGCPCPDRLQLLMVSNQHDLRATLFRLAHKRCELPASHHARLVDHEHIATPKMLAVVLPTAWP</sequence>
<organism evidence="1 2">
    <name type="scientific">Rhizobium soli</name>
    <dbReference type="NCBI Taxonomy" id="424798"/>
    <lineage>
        <taxon>Bacteria</taxon>
        <taxon>Pseudomonadati</taxon>
        <taxon>Pseudomonadota</taxon>
        <taxon>Alphaproteobacteria</taxon>
        <taxon>Hyphomicrobiales</taxon>
        <taxon>Rhizobiaceae</taxon>
        <taxon>Rhizobium/Agrobacterium group</taxon>
        <taxon>Rhizobium</taxon>
    </lineage>
</organism>
<comment type="caution">
    <text evidence="1">The sequence shown here is derived from an EMBL/GenBank/DDBJ whole genome shotgun (WGS) entry which is preliminary data.</text>
</comment>